<evidence type="ECO:0000313" key="6">
    <source>
        <dbReference type="Proteomes" id="UP000234503"/>
    </source>
</evidence>
<dbReference type="Pfam" id="PF22267">
    <property type="entry name" value="MlrA_C"/>
    <property type="match status" value="1"/>
</dbReference>
<dbReference type="Pfam" id="PF22270">
    <property type="entry name" value="MlrA_helical"/>
    <property type="match status" value="1"/>
</dbReference>
<keyword evidence="1" id="KW-0805">Transcription regulation</keyword>
<dbReference type="Pfam" id="PF13411">
    <property type="entry name" value="MerR_1"/>
    <property type="match status" value="1"/>
</dbReference>
<dbReference type="InterPro" id="IPR047057">
    <property type="entry name" value="MerR_fam"/>
</dbReference>
<organism evidence="5 6">
    <name type="scientific">Chimaeribacter coloradensis</name>
    <dbReference type="NCBI Taxonomy" id="2060068"/>
    <lineage>
        <taxon>Bacteria</taxon>
        <taxon>Pseudomonadati</taxon>
        <taxon>Pseudomonadota</taxon>
        <taxon>Gammaproteobacteria</taxon>
        <taxon>Enterobacterales</taxon>
        <taxon>Yersiniaceae</taxon>
        <taxon>Chimaeribacter</taxon>
    </lineage>
</organism>
<dbReference type="OrthoDB" id="9800334at2"/>
<dbReference type="GO" id="GO:0003700">
    <property type="term" value="F:DNA-binding transcription factor activity"/>
    <property type="evidence" value="ECO:0007669"/>
    <property type="project" value="InterPro"/>
</dbReference>
<dbReference type="GO" id="GO:0003677">
    <property type="term" value="F:DNA binding"/>
    <property type="evidence" value="ECO:0007669"/>
    <property type="project" value="UniProtKB-KW"/>
</dbReference>
<dbReference type="SMART" id="SM00422">
    <property type="entry name" value="HTH_MERR"/>
    <property type="match status" value="1"/>
</dbReference>
<dbReference type="Proteomes" id="UP000234503">
    <property type="component" value="Unassembled WGS sequence"/>
</dbReference>
<dbReference type="Gene3D" id="1.10.1660.10">
    <property type="match status" value="1"/>
</dbReference>
<gene>
    <name evidence="5" type="ORF">CYR32_20110</name>
</gene>
<dbReference type="AlphaFoldDB" id="A0A2N5DTF7"/>
<keyword evidence="2" id="KW-0238">DNA-binding</keyword>
<dbReference type="CDD" id="cd01104">
    <property type="entry name" value="HTH_MlrA-CarA"/>
    <property type="match status" value="1"/>
</dbReference>
<evidence type="ECO:0000256" key="1">
    <source>
        <dbReference type="ARBA" id="ARBA00023015"/>
    </source>
</evidence>
<comment type="caution">
    <text evidence="5">The sequence shown here is derived from an EMBL/GenBank/DDBJ whole genome shotgun (WGS) entry which is preliminary data.</text>
</comment>
<dbReference type="PROSITE" id="PS00552">
    <property type="entry name" value="HTH_MERR_1"/>
    <property type="match status" value="1"/>
</dbReference>
<dbReference type="PANTHER" id="PTHR30204:SF67">
    <property type="entry name" value="HTH-TYPE TRANSCRIPTIONAL REGULATOR MLRA-RELATED"/>
    <property type="match status" value="1"/>
</dbReference>
<feature type="domain" description="HTH merR-type" evidence="4">
    <location>
        <begin position="3"/>
        <end position="72"/>
    </location>
</feature>
<evidence type="ECO:0000256" key="3">
    <source>
        <dbReference type="ARBA" id="ARBA00023163"/>
    </source>
</evidence>
<dbReference type="PANTHER" id="PTHR30204">
    <property type="entry name" value="REDOX-CYCLING DRUG-SENSING TRANSCRIPTIONAL ACTIVATOR SOXR"/>
    <property type="match status" value="1"/>
</dbReference>
<keyword evidence="3" id="KW-0804">Transcription</keyword>
<keyword evidence="6" id="KW-1185">Reference proteome</keyword>
<evidence type="ECO:0000259" key="4">
    <source>
        <dbReference type="PROSITE" id="PS50937"/>
    </source>
</evidence>
<accession>A0A2N5DTF7</accession>
<dbReference type="SUPFAM" id="SSF46955">
    <property type="entry name" value="Putative DNA-binding domain"/>
    <property type="match status" value="1"/>
</dbReference>
<dbReference type="InterPro" id="IPR000551">
    <property type="entry name" value="MerR-type_HTH_dom"/>
</dbReference>
<reference evidence="5 6" key="1">
    <citation type="submission" date="2017-12" db="EMBL/GenBank/DDBJ databases">
        <title>Characterization of six clinical isolates of Enterochimera gen. nov., a novel genus of the Yersiniaciae family and the three species Enterochimera arupensis sp. nov., Enterochimera coloradensis sp. nov, and Enterochimera californica sp. nov.</title>
        <authorList>
            <person name="Rossi A."/>
            <person name="Fisher M."/>
        </authorList>
    </citation>
    <scope>NUCLEOTIDE SEQUENCE [LARGE SCALE GENOMIC DNA]</scope>
    <source>
        <strain evidence="6">2016-Iso4</strain>
    </source>
</reference>
<name>A0A2N5DTF7_9GAMM</name>
<dbReference type="InterPro" id="IPR053988">
    <property type="entry name" value="MlrA-like_helical"/>
</dbReference>
<dbReference type="PROSITE" id="PS50937">
    <property type="entry name" value="HTH_MERR_2"/>
    <property type="match status" value="1"/>
</dbReference>
<evidence type="ECO:0000313" key="5">
    <source>
        <dbReference type="EMBL" id="PLR29772.1"/>
    </source>
</evidence>
<evidence type="ECO:0000256" key="2">
    <source>
        <dbReference type="ARBA" id="ARBA00023125"/>
    </source>
</evidence>
<dbReference type="InterPro" id="IPR009061">
    <property type="entry name" value="DNA-bd_dom_put_sf"/>
</dbReference>
<protein>
    <submittedName>
        <fullName evidence="5">Helix-turn-helix-type transcriptional regulator</fullName>
    </submittedName>
</protein>
<proteinExistence type="predicted"/>
<dbReference type="EMBL" id="PJZH01000040">
    <property type="protein sequence ID" value="PLR29772.1"/>
    <property type="molecule type" value="Genomic_DNA"/>
</dbReference>
<dbReference type="RefSeq" id="WP_101826888.1">
    <property type="nucleotide sequence ID" value="NZ_PJZH01000040.1"/>
</dbReference>
<sequence length="256" mass="28449">MRRYSIGEVATLCGINPVTLRAWQRRYGLLKPKRTEGGHRLFDDDDLARIHTILSWIERGVPVGQVRALLEGQETPEEATDGWVKLTDALLAALQAVNLNRFRQLLKEYGREYPAAQLVDHVLRPLRARLASHGAPLLTLRSLLDGMVIEYAAFCLAAGRKTPGESLLIIGWGRADRTDLWLEGIKRSEAGARVDVLPELLAAPQLDALKAHHVVLWAEGKLSSQQQQQLADWQAQDFHIELMGSAAHLSPTPPDA</sequence>
<dbReference type="InterPro" id="IPR053987">
    <property type="entry name" value="MlrA-like_C"/>
</dbReference>